<evidence type="ECO:0000313" key="1">
    <source>
        <dbReference type="EMBL" id="SDP94092.1"/>
    </source>
</evidence>
<dbReference type="AlphaFoldDB" id="A0A1H0WTX2"/>
<dbReference type="Proteomes" id="UP000199317">
    <property type="component" value="Unassembled WGS sequence"/>
</dbReference>
<proteinExistence type="predicted"/>
<sequence length="67" mass="7521">MRGIVKGELVLSFRSTEFADDAARDNQATNTLEIKEKGWAFGQIADMEAWFQTLRSRGLIGDTEQVT</sequence>
<accession>A0A1H0WTX2</accession>
<organism evidence="1 2">
    <name type="scientific">Paracidovorax cattleyae</name>
    <dbReference type="NCBI Taxonomy" id="80868"/>
    <lineage>
        <taxon>Bacteria</taxon>
        <taxon>Pseudomonadati</taxon>
        <taxon>Pseudomonadota</taxon>
        <taxon>Betaproteobacteria</taxon>
        <taxon>Burkholderiales</taxon>
        <taxon>Comamonadaceae</taxon>
        <taxon>Paracidovorax</taxon>
    </lineage>
</organism>
<keyword evidence="2" id="KW-1185">Reference proteome</keyword>
<protein>
    <submittedName>
        <fullName evidence="1">Uncharacterized protein</fullName>
    </submittedName>
</protein>
<dbReference type="EMBL" id="FNJL01000058">
    <property type="protein sequence ID" value="SDP94092.1"/>
    <property type="molecule type" value="Genomic_DNA"/>
</dbReference>
<gene>
    <name evidence="1" type="ORF">SAMN04489708_1587</name>
</gene>
<evidence type="ECO:0000313" key="2">
    <source>
        <dbReference type="Proteomes" id="UP000199317"/>
    </source>
</evidence>
<name>A0A1H0WTX2_9BURK</name>
<reference evidence="2" key="1">
    <citation type="submission" date="2016-10" db="EMBL/GenBank/DDBJ databases">
        <authorList>
            <person name="Varghese N."/>
            <person name="Submissions S."/>
        </authorList>
    </citation>
    <scope>NUCLEOTIDE SEQUENCE [LARGE SCALE GENOMIC DNA]</scope>
    <source>
        <strain evidence="2">DSM 17101</strain>
    </source>
</reference>